<reference evidence="10" key="1">
    <citation type="submission" date="2017-09" db="EMBL/GenBank/DDBJ databases">
        <title>Metaegenomics of thermophilic ammonia-oxidizing enrichment culture.</title>
        <authorList>
            <person name="Kato S."/>
            <person name="Suzuki K."/>
        </authorList>
    </citation>
    <scope>NUCLEOTIDE SEQUENCE [LARGE SCALE GENOMIC DNA]</scope>
</reference>
<dbReference type="EMBL" id="BEHT01000004">
    <property type="protein sequence ID" value="GBC97987.1"/>
    <property type="molecule type" value="Genomic_DNA"/>
</dbReference>
<evidence type="ECO:0000256" key="2">
    <source>
        <dbReference type="ARBA" id="ARBA00009773"/>
    </source>
</evidence>
<sequence length="401" mass="43974">MQIAVMPMQPRRAERVLTGKHAPLSGPWTPEQVKWLRRIGIVALVGVVALFLWNIRTILPLFLLGLCGAYLLNPLVDRLAKQGLPRTLAIVIVFTVLGMAALSVLILVVPPLIDQATQFVQACLPPKGRYYLLAQQLLTTVERRALRGDVPPFIEESVRQMWEQMGKFLLGLLQGTLASLSGLFSFVLLPLIVFYALQIFDPMRNRLRWWVPAEYREALAELVREIESLVGRYVRGYMVLCLAVGVVDTLFLSVCQWVFGMDFALAIGVLGGALYAVPYFGAIITTGAGVLAAYTTAQHHPIACAVTVAVGLIGINQLFDWFIMPRLVGHRVGLHPLTVLFAVMAGGTLMGVLGMLLAVPVAGAIKLTLQALFPYHFLPDTEQEDAAKMTVTHHSEGGDKA</sequence>
<gene>
    <name evidence="9" type="primary">tqsA</name>
    <name evidence="9" type="ORF">HRbin17_00482</name>
</gene>
<evidence type="ECO:0000256" key="1">
    <source>
        <dbReference type="ARBA" id="ARBA00004651"/>
    </source>
</evidence>
<evidence type="ECO:0000256" key="4">
    <source>
        <dbReference type="ARBA" id="ARBA00022475"/>
    </source>
</evidence>
<evidence type="ECO:0000256" key="7">
    <source>
        <dbReference type="ARBA" id="ARBA00023136"/>
    </source>
</evidence>
<feature type="transmembrane region" description="Helical" evidence="8">
    <location>
        <begin position="88"/>
        <end position="109"/>
    </location>
</feature>
<feature type="transmembrane region" description="Helical" evidence="8">
    <location>
        <begin position="237"/>
        <end position="259"/>
    </location>
</feature>
<organism evidence="9 10">
    <name type="scientific">Candidatus Fervidibacter japonicus</name>
    <dbReference type="NCBI Taxonomy" id="2035412"/>
    <lineage>
        <taxon>Bacteria</taxon>
        <taxon>Candidatus Fervidibacterota</taxon>
        <taxon>Candidatus Fervidibacter</taxon>
    </lineage>
</organism>
<keyword evidence="7 8" id="KW-0472">Membrane</keyword>
<dbReference type="GO" id="GO:0005886">
    <property type="term" value="C:plasma membrane"/>
    <property type="evidence" value="ECO:0007669"/>
    <property type="project" value="UniProtKB-SubCell"/>
</dbReference>
<comment type="similarity">
    <text evidence="2">Belongs to the autoinducer-2 exporter (AI-2E) (TC 2.A.86) family.</text>
</comment>
<name>A0A2H5XA54_9BACT</name>
<evidence type="ECO:0000313" key="10">
    <source>
        <dbReference type="Proteomes" id="UP000236173"/>
    </source>
</evidence>
<evidence type="ECO:0000313" key="9">
    <source>
        <dbReference type="EMBL" id="GBC97987.1"/>
    </source>
</evidence>
<evidence type="ECO:0000256" key="8">
    <source>
        <dbReference type="SAM" id="Phobius"/>
    </source>
</evidence>
<evidence type="ECO:0000256" key="6">
    <source>
        <dbReference type="ARBA" id="ARBA00022989"/>
    </source>
</evidence>
<feature type="transmembrane region" description="Helical" evidence="8">
    <location>
        <begin position="301"/>
        <end position="319"/>
    </location>
</feature>
<keyword evidence="3" id="KW-0813">Transport</keyword>
<keyword evidence="4" id="KW-1003">Cell membrane</keyword>
<comment type="subcellular location">
    <subcellularLocation>
        <location evidence="1">Cell membrane</location>
        <topology evidence="1">Multi-pass membrane protein</topology>
    </subcellularLocation>
</comment>
<dbReference type="Pfam" id="PF01594">
    <property type="entry name" value="AI-2E_transport"/>
    <property type="match status" value="1"/>
</dbReference>
<evidence type="ECO:0000256" key="3">
    <source>
        <dbReference type="ARBA" id="ARBA00022448"/>
    </source>
</evidence>
<dbReference type="Proteomes" id="UP000236173">
    <property type="component" value="Unassembled WGS sequence"/>
</dbReference>
<feature type="transmembrane region" description="Helical" evidence="8">
    <location>
        <begin position="35"/>
        <end position="53"/>
    </location>
</feature>
<dbReference type="InterPro" id="IPR002549">
    <property type="entry name" value="AI-2E-like"/>
</dbReference>
<dbReference type="PANTHER" id="PTHR21716">
    <property type="entry name" value="TRANSMEMBRANE PROTEIN"/>
    <property type="match status" value="1"/>
</dbReference>
<dbReference type="AlphaFoldDB" id="A0A2H5XA54"/>
<accession>A0A2H5XA54</accession>
<protein>
    <submittedName>
        <fullName evidence="9">AI-2 transport protein TqsA</fullName>
    </submittedName>
</protein>
<evidence type="ECO:0000256" key="5">
    <source>
        <dbReference type="ARBA" id="ARBA00022692"/>
    </source>
</evidence>
<dbReference type="PANTHER" id="PTHR21716:SF53">
    <property type="entry name" value="PERMEASE PERM-RELATED"/>
    <property type="match status" value="1"/>
</dbReference>
<feature type="transmembrane region" description="Helical" evidence="8">
    <location>
        <begin position="59"/>
        <end position="76"/>
    </location>
</feature>
<proteinExistence type="inferred from homology"/>
<comment type="caution">
    <text evidence="9">The sequence shown here is derived from an EMBL/GenBank/DDBJ whole genome shotgun (WGS) entry which is preliminary data.</text>
</comment>
<feature type="transmembrane region" description="Helical" evidence="8">
    <location>
        <begin position="265"/>
        <end position="294"/>
    </location>
</feature>
<feature type="transmembrane region" description="Helical" evidence="8">
    <location>
        <begin position="339"/>
        <end position="365"/>
    </location>
</feature>
<dbReference type="GO" id="GO:0055085">
    <property type="term" value="P:transmembrane transport"/>
    <property type="evidence" value="ECO:0007669"/>
    <property type="project" value="TreeGrafter"/>
</dbReference>
<keyword evidence="6 8" id="KW-1133">Transmembrane helix</keyword>
<feature type="transmembrane region" description="Helical" evidence="8">
    <location>
        <begin position="168"/>
        <end position="197"/>
    </location>
</feature>
<keyword evidence="5 8" id="KW-0812">Transmembrane</keyword>